<accession>A0AAV1ULE1</accession>
<proteinExistence type="predicted"/>
<sequence length="39" mass="4159">MGQLHLVFVCWDAARAMVQTVGRVTPDGQRVMSGGEAIA</sequence>
<dbReference type="Proteomes" id="UP001162060">
    <property type="component" value="Unassembled WGS sequence"/>
</dbReference>
<comment type="caution">
    <text evidence="1">The sequence shown here is derived from an EMBL/GenBank/DDBJ whole genome shotgun (WGS) entry which is preliminary data.</text>
</comment>
<name>A0AAV1ULE1_9STRA</name>
<protein>
    <recommendedName>
        <fullName evidence="3">Polyketide synthase</fullName>
    </recommendedName>
</protein>
<dbReference type="EMBL" id="CAKLBY020000221">
    <property type="protein sequence ID" value="CAK7935126.1"/>
    <property type="molecule type" value="Genomic_DNA"/>
</dbReference>
<gene>
    <name evidence="1" type="ORF">PM001_LOCUS20276</name>
</gene>
<dbReference type="AlphaFoldDB" id="A0AAV1ULE1"/>
<organism evidence="1 2">
    <name type="scientific">Peronospora matthiolae</name>
    <dbReference type="NCBI Taxonomy" id="2874970"/>
    <lineage>
        <taxon>Eukaryota</taxon>
        <taxon>Sar</taxon>
        <taxon>Stramenopiles</taxon>
        <taxon>Oomycota</taxon>
        <taxon>Peronosporomycetes</taxon>
        <taxon>Peronosporales</taxon>
        <taxon>Peronosporaceae</taxon>
        <taxon>Peronospora</taxon>
    </lineage>
</organism>
<evidence type="ECO:0008006" key="3">
    <source>
        <dbReference type="Google" id="ProtNLM"/>
    </source>
</evidence>
<evidence type="ECO:0000313" key="1">
    <source>
        <dbReference type="EMBL" id="CAK7935126.1"/>
    </source>
</evidence>
<reference evidence="1" key="1">
    <citation type="submission" date="2024-01" db="EMBL/GenBank/DDBJ databases">
        <authorList>
            <person name="Webb A."/>
        </authorList>
    </citation>
    <scope>NUCLEOTIDE SEQUENCE</scope>
    <source>
        <strain evidence="1">Pm1</strain>
    </source>
</reference>
<evidence type="ECO:0000313" key="2">
    <source>
        <dbReference type="Proteomes" id="UP001162060"/>
    </source>
</evidence>